<dbReference type="Gene3D" id="2.60.200.20">
    <property type="match status" value="1"/>
</dbReference>
<name>A0ABW5QWW1_9BACL</name>
<organism evidence="4 5">
    <name type="scientific">Paenibacillus thailandensis</name>
    <dbReference type="NCBI Taxonomy" id="393250"/>
    <lineage>
        <taxon>Bacteria</taxon>
        <taxon>Bacillati</taxon>
        <taxon>Bacillota</taxon>
        <taxon>Bacilli</taxon>
        <taxon>Bacillales</taxon>
        <taxon>Paenibacillaceae</taxon>
        <taxon>Paenibacillus</taxon>
    </lineage>
</organism>
<dbReference type="RefSeq" id="WP_379272846.1">
    <property type="nucleotide sequence ID" value="NZ_JBHUGT010000045.1"/>
</dbReference>
<feature type="transmembrane region" description="Helical" evidence="2">
    <location>
        <begin position="327"/>
        <end position="347"/>
    </location>
</feature>
<dbReference type="Pfam" id="PF19909">
    <property type="entry name" value="DUF6382"/>
    <property type="match status" value="1"/>
</dbReference>
<reference evidence="5" key="1">
    <citation type="journal article" date="2019" name="Int. J. Syst. Evol. Microbiol.">
        <title>The Global Catalogue of Microorganisms (GCM) 10K type strain sequencing project: providing services to taxonomists for standard genome sequencing and annotation.</title>
        <authorList>
            <consortium name="The Broad Institute Genomics Platform"/>
            <consortium name="The Broad Institute Genome Sequencing Center for Infectious Disease"/>
            <person name="Wu L."/>
            <person name="Ma J."/>
        </authorList>
    </citation>
    <scope>NUCLEOTIDE SEQUENCE [LARGE SCALE GENOMIC DNA]</scope>
    <source>
        <strain evidence="5">TISTR 1827</strain>
    </source>
</reference>
<dbReference type="InterPro" id="IPR008984">
    <property type="entry name" value="SMAD_FHA_dom_sf"/>
</dbReference>
<keyword evidence="2" id="KW-0472">Membrane</keyword>
<dbReference type="CDD" id="cd00060">
    <property type="entry name" value="FHA"/>
    <property type="match status" value="1"/>
</dbReference>
<proteinExistence type="predicted"/>
<evidence type="ECO:0000313" key="5">
    <source>
        <dbReference type="Proteomes" id="UP001597493"/>
    </source>
</evidence>
<sequence length="611" mass="68168">MDRFRIDFSMSRGHEMIVDREQGIRRDQLAQVELQMLQNCRPPQLLPVEWFEMDGLVTFRYALNGKKMLAHRLQLQSITMQQFYSMLLAVVEALEECKHYMLRPEGCLLNERFLFVGEQLTDIQLAYMPTIEAGLGPNSDFGDLLSLIVSWSANVADIDGAGLQRILQMASGQGYPCRELRSLLLELIGGHSFGNSIRPGGSSSLTEGVPKRTQAQRSYDPPVQELYEGSGLAGLRPGEEKEPRRRQWMRDEPEDMPHFGKPWPSATMEAGIADEENEGTEGYGEYEENGASIANEAGDPHRHIERGMNGFDEIPSPTAGGPSKSKWIRSAFIALALAIAWRYLYIASPGRNSLYICLGLSMLGLACLFFIWLRKPKDAEAEYLWDSDGSEEEFDPVSRLLAPKASRQAEHKNAFGRYFGKEHPGSIDRSTTPGGEVRVQALPGWKAEEDNENPDAMDLRSRKSELVWAAASSEMRDADKVPDGGIADYSDELTVMLGSEADRLSQGRGKMALYREWKGKEERLSWNGGPYIVGRAGDQVSYVESAAGISRLHLEIESTDDEKCRVKDLGSRNGSLLNGEAMIPYKIYSITVGDVVQLAGAEGPKYSFRRE</sequence>
<dbReference type="EMBL" id="JBHUMY010000011">
    <property type="protein sequence ID" value="MFD2660852.1"/>
    <property type="molecule type" value="Genomic_DNA"/>
</dbReference>
<evidence type="ECO:0000256" key="2">
    <source>
        <dbReference type="SAM" id="Phobius"/>
    </source>
</evidence>
<feature type="region of interest" description="Disordered" evidence="1">
    <location>
        <begin position="198"/>
        <end position="266"/>
    </location>
</feature>
<keyword evidence="2" id="KW-0812">Transmembrane</keyword>
<keyword evidence="2" id="KW-1133">Transmembrane helix</keyword>
<protein>
    <submittedName>
        <fullName evidence="4">DUF6382 domain-containing protein</fullName>
    </submittedName>
</protein>
<evidence type="ECO:0000313" key="4">
    <source>
        <dbReference type="EMBL" id="MFD2660852.1"/>
    </source>
</evidence>
<feature type="compositionally biased region" description="Basic and acidic residues" evidence="1">
    <location>
        <begin position="237"/>
        <end position="258"/>
    </location>
</feature>
<dbReference type="InterPro" id="IPR000253">
    <property type="entry name" value="FHA_dom"/>
</dbReference>
<dbReference type="InterPro" id="IPR045962">
    <property type="entry name" value="DUF6382"/>
</dbReference>
<feature type="domain" description="FHA" evidence="3">
    <location>
        <begin position="531"/>
        <end position="582"/>
    </location>
</feature>
<accession>A0ABW5QWW1</accession>
<dbReference type="SMART" id="SM00240">
    <property type="entry name" value="FHA"/>
    <property type="match status" value="1"/>
</dbReference>
<feature type="transmembrane region" description="Helical" evidence="2">
    <location>
        <begin position="353"/>
        <end position="373"/>
    </location>
</feature>
<evidence type="ECO:0000259" key="3">
    <source>
        <dbReference type="PROSITE" id="PS50006"/>
    </source>
</evidence>
<dbReference type="Pfam" id="PF00498">
    <property type="entry name" value="FHA"/>
    <property type="match status" value="1"/>
</dbReference>
<keyword evidence="5" id="KW-1185">Reference proteome</keyword>
<dbReference type="SUPFAM" id="SSF49879">
    <property type="entry name" value="SMAD/FHA domain"/>
    <property type="match status" value="1"/>
</dbReference>
<gene>
    <name evidence="4" type="ORF">ACFSW5_11400</name>
</gene>
<dbReference type="PROSITE" id="PS50006">
    <property type="entry name" value="FHA_DOMAIN"/>
    <property type="match status" value="1"/>
</dbReference>
<dbReference type="Proteomes" id="UP001597493">
    <property type="component" value="Unassembled WGS sequence"/>
</dbReference>
<comment type="caution">
    <text evidence="4">The sequence shown here is derived from an EMBL/GenBank/DDBJ whole genome shotgun (WGS) entry which is preliminary data.</text>
</comment>
<evidence type="ECO:0000256" key="1">
    <source>
        <dbReference type="SAM" id="MobiDB-lite"/>
    </source>
</evidence>